<evidence type="ECO:0008006" key="6">
    <source>
        <dbReference type="Google" id="ProtNLM"/>
    </source>
</evidence>
<dbReference type="GO" id="GO:0005096">
    <property type="term" value="F:GTPase activator activity"/>
    <property type="evidence" value="ECO:0007669"/>
    <property type="project" value="TreeGrafter"/>
</dbReference>
<dbReference type="GO" id="GO:0005525">
    <property type="term" value="F:GTP binding"/>
    <property type="evidence" value="ECO:0007669"/>
    <property type="project" value="InterPro"/>
</dbReference>
<gene>
    <name evidence="4" type="ORF">WMY93_032555</name>
</gene>
<evidence type="ECO:0000256" key="1">
    <source>
        <dbReference type="ARBA" id="ARBA00022741"/>
    </source>
</evidence>
<dbReference type="PROSITE" id="PS51421">
    <property type="entry name" value="RAS"/>
    <property type="match status" value="1"/>
</dbReference>
<protein>
    <recommendedName>
        <fullName evidence="6">Small monomeric GTPase</fullName>
    </recommendedName>
</protein>
<dbReference type="Gene3D" id="3.40.50.300">
    <property type="entry name" value="P-loop containing nucleotide triphosphate hydrolases"/>
    <property type="match status" value="1"/>
</dbReference>
<dbReference type="Pfam" id="PF00071">
    <property type="entry name" value="Ras"/>
    <property type="match status" value="1"/>
</dbReference>
<dbReference type="GO" id="GO:0003924">
    <property type="term" value="F:GTPase activity"/>
    <property type="evidence" value="ECO:0007669"/>
    <property type="project" value="InterPro"/>
</dbReference>
<evidence type="ECO:0000313" key="5">
    <source>
        <dbReference type="Proteomes" id="UP001460270"/>
    </source>
</evidence>
<dbReference type="AlphaFoldDB" id="A0AAW0MJE2"/>
<dbReference type="InterPro" id="IPR051282">
    <property type="entry name" value="Arf-GAP_GTPase_ANK_PH"/>
</dbReference>
<dbReference type="PANTHER" id="PTHR45819">
    <property type="entry name" value="CENTAURIN-GAMMA-1A"/>
    <property type="match status" value="1"/>
</dbReference>
<feature type="non-terminal residue" evidence="4">
    <location>
        <position position="1"/>
    </location>
</feature>
<keyword evidence="2" id="KW-0479">Metal-binding</keyword>
<sequence>GRFKKEIVVDGQSHLLLIRDEGGPPEAQFALWVDAVVFVFSLEDEISFQTVFHYFTRLANFRNTNELPLVLVGTQDAISSVNPRVIDDGRARKLSNELKRCTYYETCATYGLNVERVFQDGKRSITNNHTYEHSHLRAERGASIPGRFAPGLSLSPRLGSKFASWSCSWSRSQSWFLSWLLVLILVPGLGFNEDLNWTTGSDEGLTSIATGLQGFKKDLNRTTGSDEDLNRTTGFNEGLNWTTGSDEDLNRTTGSEPDYRDLNRTTGSDEDLNRTTGSDEDLNRTTGSDEDLNRTTGFNGDLNRTLRVFTAAPPGDVIGW</sequence>
<feature type="compositionally biased region" description="Polar residues" evidence="3">
    <location>
        <begin position="231"/>
        <end position="244"/>
    </location>
</feature>
<keyword evidence="5" id="KW-1185">Reference proteome</keyword>
<evidence type="ECO:0000256" key="3">
    <source>
        <dbReference type="SAM" id="MobiDB-lite"/>
    </source>
</evidence>
<proteinExistence type="predicted"/>
<evidence type="ECO:0000313" key="4">
    <source>
        <dbReference type="EMBL" id="KAK7880815.1"/>
    </source>
</evidence>
<dbReference type="SUPFAM" id="SSF52540">
    <property type="entry name" value="P-loop containing nucleoside triphosphate hydrolases"/>
    <property type="match status" value="1"/>
</dbReference>
<accession>A0AAW0MJE2</accession>
<dbReference type="FunFam" id="3.40.50.300:FF:000178">
    <property type="entry name" value="Arf-GAP with GTPase, ANK repeat and PH domain-containing protein 1"/>
    <property type="match status" value="1"/>
</dbReference>
<dbReference type="SMART" id="SM00173">
    <property type="entry name" value="RAS"/>
    <property type="match status" value="1"/>
</dbReference>
<name>A0AAW0MJE2_9GOBI</name>
<dbReference type="EMBL" id="JBBPFD010000048">
    <property type="protein sequence ID" value="KAK7880815.1"/>
    <property type="molecule type" value="Genomic_DNA"/>
</dbReference>
<dbReference type="PANTHER" id="PTHR45819:SF1">
    <property type="entry name" value="ARF-GAP WITH GTPASE, ANK REPEAT AND PH DOMAIN-CONTAINING PROTEIN 1"/>
    <property type="match status" value="1"/>
</dbReference>
<keyword evidence="2" id="KW-0862">Zinc</keyword>
<keyword evidence="2" id="KW-0863">Zinc-finger</keyword>
<dbReference type="InterPro" id="IPR027417">
    <property type="entry name" value="P-loop_NTPase"/>
</dbReference>
<dbReference type="PROSITE" id="PS51419">
    <property type="entry name" value="RAB"/>
    <property type="match status" value="1"/>
</dbReference>
<dbReference type="InterPro" id="IPR001806">
    <property type="entry name" value="Small_GTPase"/>
</dbReference>
<feature type="region of interest" description="Disordered" evidence="3">
    <location>
        <begin position="220"/>
        <end position="298"/>
    </location>
</feature>
<comment type="caution">
    <text evidence="4">The sequence shown here is derived from an EMBL/GenBank/DDBJ whole genome shotgun (WGS) entry which is preliminary data.</text>
</comment>
<organism evidence="4 5">
    <name type="scientific">Mugilogobius chulae</name>
    <name type="common">yellowstripe goby</name>
    <dbReference type="NCBI Taxonomy" id="88201"/>
    <lineage>
        <taxon>Eukaryota</taxon>
        <taxon>Metazoa</taxon>
        <taxon>Chordata</taxon>
        <taxon>Craniata</taxon>
        <taxon>Vertebrata</taxon>
        <taxon>Euteleostomi</taxon>
        <taxon>Actinopterygii</taxon>
        <taxon>Neopterygii</taxon>
        <taxon>Teleostei</taxon>
        <taxon>Neoteleostei</taxon>
        <taxon>Acanthomorphata</taxon>
        <taxon>Gobiaria</taxon>
        <taxon>Gobiiformes</taxon>
        <taxon>Gobioidei</taxon>
        <taxon>Gobiidae</taxon>
        <taxon>Gobionellinae</taxon>
        <taxon>Mugilogobius</taxon>
    </lineage>
</organism>
<dbReference type="GO" id="GO:0008270">
    <property type="term" value="F:zinc ion binding"/>
    <property type="evidence" value="ECO:0007669"/>
    <property type="project" value="UniProtKB-KW"/>
</dbReference>
<reference evidence="5" key="1">
    <citation type="submission" date="2024-04" db="EMBL/GenBank/DDBJ databases">
        <title>Salinicola lusitanus LLJ914,a marine bacterium isolated from the Okinawa Trough.</title>
        <authorList>
            <person name="Li J."/>
        </authorList>
    </citation>
    <scope>NUCLEOTIDE SEQUENCE [LARGE SCALE GENOMIC DNA]</scope>
</reference>
<keyword evidence="1" id="KW-0547">Nucleotide-binding</keyword>
<evidence type="ECO:0000256" key="2">
    <source>
        <dbReference type="ARBA" id="ARBA00022771"/>
    </source>
</evidence>
<dbReference type="Proteomes" id="UP001460270">
    <property type="component" value="Unassembled WGS sequence"/>
</dbReference>